<dbReference type="EMBL" id="JANSHE010005643">
    <property type="protein sequence ID" value="KAJ2969987.1"/>
    <property type="molecule type" value="Genomic_DNA"/>
</dbReference>
<evidence type="ECO:0000313" key="2">
    <source>
        <dbReference type="Proteomes" id="UP001144978"/>
    </source>
</evidence>
<name>A0ACC1MSL1_9APHY</name>
<gene>
    <name evidence="1" type="ORF">NUW54_g12837</name>
</gene>
<sequence>MDDLEGKELWTKEDLGIPVFHTENGSDLRSTEGSLTRALCDQIFTLPIHWAKATAFPETATHAVDFGPGGLSGIGPLTARNLEGRAVLVAENLEDLVARVPSCL</sequence>
<proteinExistence type="predicted"/>
<comment type="caution">
    <text evidence="1">The sequence shown here is derived from an EMBL/GenBank/DDBJ whole genome shotgun (WGS) entry which is preliminary data.</text>
</comment>
<protein>
    <submittedName>
        <fullName evidence="1">Uncharacterized protein</fullName>
    </submittedName>
</protein>
<dbReference type="Proteomes" id="UP001144978">
    <property type="component" value="Unassembled WGS sequence"/>
</dbReference>
<organism evidence="1 2">
    <name type="scientific">Trametes sanguinea</name>
    <dbReference type="NCBI Taxonomy" id="158606"/>
    <lineage>
        <taxon>Eukaryota</taxon>
        <taxon>Fungi</taxon>
        <taxon>Dikarya</taxon>
        <taxon>Basidiomycota</taxon>
        <taxon>Agaricomycotina</taxon>
        <taxon>Agaricomycetes</taxon>
        <taxon>Polyporales</taxon>
        <taxon>Polyporaceae</taxon>
        <taxon>Trametes</taxon>
    </lineage>
</organism>
<evidence type="ECO:0000313" key="1">
    <source>
        <dbReference type="EMBL" id="KAJ2969987.1"/>
    </source>
</evidence>
<keyword evidence="2" id="KW-1185">Reference proteome</keyword>
<reference evidence="1" key="1">
    <citation type="submission" date="2022-08" db="EMBL/GenBank/DDBJ databases">
        <title>Genome Sequence of Pycnoporus sanguineus.</title>
        <authorList>
            <person name="Buettner E."/>
        </authorList>
    </citation>
    <scope>NUCLEOTIDE SEQUENCE</scope>
    <source>
        <strain evidence="1">CG-C14</strain>
    </source>
</reference>
<accession>A0ACC1MSL1</accession>